<dbReference type="KEGG" id="pbv:AR543_05645"/>
<dbReference type="InterPro" id="IPR037401">
    <property type="entry name" value="SnoaL-like"/>
</dbReference>
<dbReference type="Proteomes" id="UP000078148">
    <property type="component" value="Chromosome"/>
</dbReference>
<evidence type="ECO:0000259" key="1">
    <source>
        <dbReference type="Pfam" id="PF12680"/>
    </source>
</evidence>
<feature type="domain" description="SnoaL-like" evidence="1">
    <location>
        <begin position="12"/>
        <end position="121"/>
    </location>
</feature>
<organism evidence="2 3">
    <name type="scientific">Paenibacillus bovis</name>
    <dbReference type="NCBI Taxonomy" id="1616788"/>
    <lineage>
        <taxon>Bacteria</taxon>
        <taxon>Bacillati</taxon>
        <taxon>Bacillota</taxon>
        <taxon>Bacilli</taxon>
        <taxon>Bacillales</taxon>
        <taxon>Paenibacillaceae</taxon>
        <taxon>Paenibacillus</taxon>
    </lineage>
</organism>
<dbReference type="STRING" id="1616788.AR543_05645"/>
<dbReference type="Gene3D" id="3.10.450.50">
    <property type="match status" value="1"/>
</dbReference>
<gene>
    <name evidence="2" type="ORF">AR543_05645</name>
</gene>
<dbReference type="EMBL" id="CP013023">
    <property type="protein sequence ID" value="ANF95542.1"/>
    <property type="molecule type" value="Genomic_DNA"/>
</dbReference>
<dbReference type="Pfam" id="PF12680">
    <property type="entry name" value="SnoaL_2"/>
    <property type="match status" value="1"/>
</dbReference>
<dbReference type="InterPro" id="IPR032710">
    <property type="entry name" value="NTF2-like_dom_sf"/>
</dbReference>
<dbReference type="RefSeq" id="WP_060532561.1">
    <property type="nucleotide sequence ID" value="NZ_CP013023.1"/>
</dbReference>
<sequence>MMSREMKDMIDSYVQAYNTFDIEGMMSFLHDDITFRNIAGGEITTQTQGIQQFRELAQQSAAMFAVRCQTITGYNMSDNCIEVGITYTGTFAVDLPNGYKSGERLELTGTSKFKIADDKIILIEDYS</sequence>
<name>A0A172ZDU9_9BACL</name>
<dbReference type="SUPFAM" id="SSF54427">
    <property type="entry name" value="NTF2-like"/>
    <property type="match status" value="1"/>
</dbReference>
<proteinExistence type="predicted"/>
<evidence type="ECO:0000313" key="3">
    <source>
        <dbReference type="Proteomes" id="UP000078148"/>
    </source>
</evidence>
<dbReference type="OrthoDB" id="582835at2"/>
<reference evidence="2 3" key="2">
    <citation type="journal article" date="2016" name="Int. J. Syst. Evol. Microbiol.">
        <title>Paenibacillus bovis sp. nov., isolated from raw yak (Bos grunniens) milk.</title>
        <authorList>
            <person name="Gao C."/>
            <person name="Han J."/>
            <person name="Liu Z."/>
            <person name="Xu X."/>
            <person name="Hang F."/>
            <person name="Wu Z."/>
        </authorList>
    </citation>
    <scope>NUCLEOTIDE SEQUENCE [LARGE SCALE GENOMIC DNA]</scope>
    <source>
        <strain evidence="2 3">BD3526</strain>
    </source>
</reference>
<keyword evidence="3" id="KW-1185">Reference proteome</keyword>
<accession>A0A172ZDU9</accession>
<reference evidence="3" key="1">
    <citation type="submission" date="2015-10" db="EMBL/GenBank/DDBJ databases">
        <title>Genome of Paenibacillus bovis sp. nov.</title>
        <authorList>
            <person name="Wu Z."/>
            <person name="Gao C."/>
            <person name="Liu Z."/>
            <person name="Zheng H."/>
        </authorList>
    </citation>
    <scope>NUCLEOTIDE SEQUENCE [LARGE SCALE GENOMIC DNA]</scope>
    <source>
        <strain evidence="3">BD3526</strain>
    </source>
</reference>
<evidence type="ECO:0000313" key="2">
    <source>
        <dbReference type="EMBL" id="ANF95542.1"/>
    </source>
</evidence>
<protein>
    <recommendedName>
        <fullName evidence="1">SnoaL-like domain-containing protein</fullName>
    </recommendedName>
</protein>
<dbReference type="AlphaFoldDB" id="A0A172ZDU9"/>